<dbReference type="SUPFAM" id="SSF103473">
    <property type="entry name" value="MFS general substrate transporter"/>
    <property type="match status" value="1"/>
</dbReference>
<keyword evidence="9" id="KW-1185">Reference proteome</keyword>
<dbReference type="Gene3D" id="1.20.1250.20">
    <property type="entry name" value="MFS general substrate transporter like domains"/>
    <property type="match status" value="1"/>
</dbReference>
<dbReference type="EMBL" id="BMRG01000004">
    <property type="protein sequence ID" value="GGP51706.1"/>
    <property type="molecule type" value="Genomic_DNA"/>
</dbReference>
<keyword evidence="4 5" id="KW-0472">Membrane</keyword>
<feature type="transmembrane region" description="Helical" evidence="5">
    <location>
        <begin position="312"/>
        <end position="333"/>
    </location>
</feature>
<feature type="transmembrane region" description="Helical" evidence="5">
    <location>
        <begin position="345"/>
        <end position="364"/>
    </location>
</feature>
<feature type="transmembrane region" description="Helical" evidence="5">
    <location>
        <begin position="370"/>
        <end position="392"/>
    </location>
</feature>
<dbReference type="PANTHER" id="PTHR23501">
    <property type="entry name" value="MAJOR FACILITATOR SUPERFAMILY"/>
    <property type="match status" value="1"/>
</dbReference>
<name>A0A918AU54_9PSEU</name>
<reference evidence="8" key="1">
    <citation type="journal article" date="2014" name="Int. J. Syst. Evol. Microbiol.">
        <title>Complete genome sequence of Corynebacterium casei LMG S-19264T (=DSM 44701T), isolated from a smear-ripened cheese.</title>
        <authorList>
            <consortium name="US DOE Joint Genome Institute (JGI-PGF)"/>
            <person name="Walter F."/>
            <person name="Albersmeier A."/>
            <person name="Kalinowski J."/>
            <person name="Ruckert C."/>
        </authorList>
    </citation>
    <scope>NUCLEOTIDE SEQUENCE</scope>
    <source>
        <strain evidence="8">JCM 3313</strain>
    </source>
</reference>
<dbReference type="Proteomes" id="UP000639606">
    <property type="component" value="Unassembled WGS sequence"/>
</dbReference>
<dbReference type="EMBL" id="BMRG01000027">
    <property type="protein sequence ID" value="GGP85034.1"/>
    <property type="molecule type" value="Genomic_DNA"/>
</dbReference>
<dbReference type="Pfam" id="PF07690">
    <property type="entry name" value="MFS_1"/>
    <property type="match status" value="1"/>
</dbReference>
<feature type="domain" description="Major facilitator superfamily (MFS) profile" evidence="6">
    <location>
        <begin position="25"/>
        <end position="477"/>
    </location>
</feature>
<evidence type="ECO:0000259" key="6">
    <source>
        <dbReference type="PROSITE" id="PS50850"/>
    </source>
</evidence>
<feature type="transmembrane region" description="Helical" evidence="5">
    <location>
        <begin position="279"/>
        <end position="300"/>
    </location>
</feature>
<evidence type="ECO:0000256" key="5">
    <source>
        <dbReference type="SAM" id="Phobius"/>
    </source>
</evidence>
<dbReference type="InterPro" id="IPR020846">
    <property type="entry name" value="MFS_dom"/>
</dbReference>
<comment type="subcellular location">
    <subcellularLocation>
        <location evidence="1">Cell membrane</location>
        <topology evidence="1">Multi-pass membrane protein</topology>
    </subcellularLocation>
</comment>
<feature type="transmembrane region" description="Helical" evidence="5">
    <location>
        <begin position="211"/>
        <end position="230"/>
    </location>
</feature>
<evidence type="ECO:0000313" key="8">
    <source>
        <dbReference type="EMBL" id="GGP85034.1"/>
    </source>
</evidence>
<dbReference type="GO" id="GO:0022857">
    <property type="term" value="F:transmembrane transporter activity"/>
    <property type="evidence" value="ECO:0007669"/>
    <property type="project" value="InterPro"/>
</dbReference>
<feature type="transmembrane region" description="Helical" evidence="5">
    <location>
        <begin position="90"/>
        <end position="108"/>
    </location>
</feature>
<evidence type="ECO:0000256" key="4">
    <source>
        <dbReference type="ARBA" id="ARBA00023136"/>
    </source>
</evidence>
<reference evidence="8" key="2">
    <citation type="submission" date="2020-09" db="EMBL/GenBank/DDBJ databases">
        <authorList>
            <person name="Sun Q."/>
            <person name="Ohkuma M."/>
        </authorList>
    </citation>
    <scope>NUCLEOTIDE SEQUENCE</scope>
    <source>
        <strain evidence="8">JCM 3313</strain>
    </source>
</reference>
<proteinExistence type="predicted"/>
<evidence type="ECO:0000256" key="1">
    <source>
        <dbReference type="ARBA" id="ARBA00004651"/>
    </source>
</evidence>
<dbReference type="PANTHER" id="PTHR23501:SF197">
    <property type="entry name" value="COMD"/>
    <property type="match status" value="1"/>
</dbReference>
<organism evidence="8 9">
    <name type="scientific">Saccharothrix coeruleofusca</name>
    <dbReference type="NCBI Taxonomy" id="33919"/>
    <lineage>
        <taxon>Bacteria</taxon>
        <taxon>Bacillati</taxon>
        <taxon>Actinomycetota</taxon>
        <taxon>Actinomycetes</taxon>
        <taxon>Pseudonocardiales</taxon>
        <taxon>Pseudonocardiaceae</taxon>
        <taxon>Saccharothrix</taxon>
    </lineage>
</organism>
<feature type="transmembrane region" description="Helical" evidence="5">
    <location>
        <begin position="178"/>
        <end position="199"/>
    </location>
</feature>
<feature type="transmembrane region" description="Helical" evidence="5">
    <location>
        <begin position="413"/>
        <end position="434"/>
    </location>
</feature>
<feature type="transmembrane region" description="Helical" evidence="5">
    <location>
        <begin position="120"/>
        <end position="136"/>
    </location>
</feature>
<accession>A0A918AU54</accession>
<feature type="transmembrane region" description="Helical" evidence="5">
    <location>
        <begin position="454"/>
        <end position="472"/>
    </location>
</feature>
<dbReference type="GO" id="GO:0005886">
    <property type="term" value="C:plasma membrane"/>
    <property type="evidence" value="ECO:0007669"/>
    <property type="project" value="UniProtKB-SubCell"/>
</dbReference>
<evidence type="ECO:0000256" key="3">
    <source>
        <dbReference type="ARBA" id="ARBA00022989"/>
    </source>
</evidence>
<feature type="transmembrane region" description="Helical" evidence="5">
    <location>
        <begin position="242"/>
        <end position="259"/>
    </location>
</feature>
<dbReference type="AlphaFoldDB" id="A0A918AU54"/>
<feature type="transmembrane region" description="Helical" evidence="5">
    <location>
        <begin position="59"/>
        <end position="78"/>
    </location>
</feature>
<sequence length="485" mass="49378">MGRTGPGTTAEGVGGPLSPRVRSMATAGALIAVVLASVDVMIVATAMPDIIDELGGLELYPWVGVSYGVVAAAFIPVAGKLGDMFGRKPFILAGLLAFVLSSLLAAVARDMGVLVAGRTLQGVGAAVLTANVFALLGEMYSAERRAQVQGVFFSASGFSMVIGPPLGGLLTDALGWRWIFYINAPLCALAFVAMLGIPLARSAASWRDIDFLGVLTLLCGIGPLLAAVSLAGEGRSWGAPEVLVPLVAGVLVLVLFYLVETRVATHPVLDFSLFRVNQVAVLSVVAFFSSFAMAATTFYVPLLYQGVLGVSATASGGLLIPIAAAMMLVPPVVGKLLPSVPRYRFLGTAAFAAMVGGLLLLTLVDPGSGGVLPVVAMVLVGIGIGVSFPLATTVVQSAVPPERLGVGTSLVQFWRTVAAPVSIAVLGAFLGSGVQADGTTAVPPAELAGAMHQVFLVGAVLTAIGLVATLLLSEVPLKAPPKPGK</sequence>
<keyword evidence="3 5" id="KW-1133">Transmembrane helix</keyword>
<dbReference type="PROSITE" id="PS50850">
    <property type="entry name" value="MFS"/>
    <property type="match status" value="1"/>
</dbReference>
<protein>
    <submittedName>
        <fullName evidence="8">MFS transporter</fullName>
    </submittedName>
</protein>
<evidence type="ECO:0000256" key="2">
    <source>
        <dbReference type="ARBA" id="ARBA00022692"/>
    </source>
</evidence>
<dbReference type="InterPro" id="IPR011701">
    <property type="entry name" value="MFS"/>
</dbReference>
<gene>
    <name evidence="7" type="ORF">GCM10010185_24670</name>
    <name evidence="8" type="ORF">GCM10010185_68600</name>
</gene>
<dbReference type="PRINTS" id="PR01036">
    <property type="entry name" value="TCRTETB"/>
</dbReference>
<evidence type="ECO:0000313" key="9">
    <source>
        <dbReference type="Proteomes" id="UP000639606"/>
    </source>
</evidence>
<feature type="transmembrane region" description="Helical" evidence="5">
    <location>
        <begin position="148"/>
        <end position="166"/>
    </location>
</feature>
<dbReference type="InterPro" id="IPR036259">
    <property type="entry name" value="MFS_trans_sf"/>
</dbReference>
<keyword evidence="2 5" id="KW-0812">Transmembrane</keyword>
<dbReference type="RefSeq" id="WP_209619317.1">
    <property type="nucleotide sequence ID" value="NZ_JAGINV010000001.1"/>
</dbReference>
<comment type="caution">
    <text evidence="8">The sequence shown here is derived from an EMBL/GenBank/DDBJ whole genome shotgun (WGS) entry which is preliminary data.</text>
</comment>
<dbReference type="Gene3D" id="1.20.1720.10">
    <property type="entry name" value="Multidrug resistance protein D"/>
    <property type="match status" value="1"/>
</dbReference>
<feature type="transmembrane region" description="Helical" evidence="5">
    <location>
        <begin position="27"/>
        <end position="47"/>
    </location>
</feature>
<evidence type="ECO:0000313" key="7">
    <source>
        <dbReference type="EMBL" id="GGP51706.1"/>
    </source>
</evidence>